<comment type="subunit">
    <text evidence="3">UreD, UreF and UreG form a complex that acts as a GTP-hydrolysis-dependent molecular chaperone, activating the urease apoprotein by helping to assemble the nickel containing metallocenter of UreC. The UreE protein probably delivers the nickel.</text>
</comment>
<organism evidence="5 6">
    <name type="scientific">Leifsonia kafniensis</name>
    <dbReference type="NCBI Taxonomy" id="475957"/>
    <lineage>
        <taxon>Bacteria</taxon>
        <taxon>Bacillati</taxon>
        <taxon>Actinomycetota</taxon>
        <taxon>Actinomycetes</taxon>
        <taxon>Micrococcales</taxon>
        <taxon>Microbacteriaceae</taxon>
        <taxon>Leifsonia</taxon>
    </lineage>
</organism>
<keyword evidence="2 3" id="KW-0143">Chaperone</keyword>
<comment type="subcellular location">
    <subcellularLocation>
        <location evidence="3">Cytoplasm</location>
    </subcellularLocation>
</comment>
<name>A0ABP7K287_9MICO</name>
<dbReference type="RefSeq" id="WP_345061761.1">
    <property type="nucleotide sequence ID" value="NZ_BAABCN010000002.1"/>
</dbReference>
<dbReference type="InterPro" id="IPR002669">
    <property type="entry name" value="UreD"/>
</dbReference>
<gene>
    <name evidence="3" type="primary">ureD</name>
    <name evidence="5" type="ORF">GCM10022381_03990</name>
</gene>
<comment type="function">
    <text evidence="3">Required for maturation of urease via the functional incorporation of the urease nickel metallocenter.</text>
</comment>
<feature type="region of interest" description="Disordered" evidence="4">
    <location>
        <begin position="1"/>
        <end position="33"/>
    </location>
</feature>
<dbReference type="Pfam" id="PF01774">
    <property type="entry name" value="UreD"/>
    <property type="match status" value="1"/>
</dbReference>
<dbReference type="PANTHER" id="PTHR33643">
    <property type="entry name" value="UREASE ACCESSORY PROTEIN D"/>
    <property type="match status" value="1"/>
</dbReference>
<dbReference type="Proteomes" id="UP001501803">
    <property type="component" value="Unassembled WGS sequence"/>
</dbReference>
<evidence type="ECO:0000256" key="1">
    <source>
        <dbReference type="ARBA" id="ARBA00007177"/>
    </source>
</evidence>
<keyword evidence="6" id="KW-1185">Reference proteome</keyword>
<protein>
    <recommendedName>
        <fullName evidence="3">Urease accessory protein UreD</fullName>
    </recommendedName>
</protein>
<reference evidence="6" key="1">
    <citation type="journal article" date="2019" name="Int. J. Syst. Evol. Microbiol.">
        <title>The Global Catalogue of Microorganisms (GCM) 10K type strain sequencing project: providing services to taxonomists for standard genome sequencing and annotation.</title>
        <authorList>
            <consortium name="The Broad Institute Genomics Platform"/>
            <consortium name="The Broad Institute Genome Sequencing Center for Infectious Disease"/>
            <person name="Wu L."/>
            <person name="Ma J."/>
        </authorList>
    </citation>
    <scope>NUCLEOTIDE SEQUENCE [LARGE SCALE GENOMIC DNA]</scope>
    <source>
        <strain evidence="6">JCM 17021</strain>
    </source>
</reference>
<keyword evidence="3" id="KW-0996">Nickel insertion</keyword>
<evidence type="ECO:0000313" key="6">
    <source>
        <dbReference type="Proteomes" id="UP001501803"/>
    </source>
</evidence>
<keyword evidence="3" id="KW-0963">Cytoplasm</keyword>
<dbReference type="EMBL" id="BAABCN010000002">
    <property type="protein sequence ID" value="GAA3863144.1"/>
    <property type="molecule type" value="Genomic_DNA"/>
</dbReference>
<comment type="similarity">
    <text evidence="1 3">Belongs to the UreD family.</text>
</comment>
<evidence type="ECO:0000256" key="2">
    <source>
        <dbReference type="ARBA" id="ARBA00023186"/>
    </source>
</evidence>
<dbReference type="HAMAP" id="MF_01384">
    <property type="entry name" value="UreD"/>
    <property type="match status" value="1"/>
</dbReference>
<comment type="caution">
    <text evidence="5">The sequence shown here is derived from an EMBL/GenBank/DDBJ whole genome shotgun (WGS) entry which is preliminary data.</text>
</comment>
<proteinExistence type="inferred from homology"/>
<accession>A0ABP7K287</accession>
<evidence type="ECO:0000256" key="3">
    <source>
        <dbReference type="HAMAP-Rule" id="MF_01384"/>
    </source>
</evidence>
<evidence type="ECO:0000313" key="5">
    <source>
        <dbReference type="EMBL" id="GAA3863144.1"/>
    </source>
</evidence>
<evidence type="ECO:0000256" key="4">
    <source>
        <dbReference type="SAM" id="MobiDB-lite"/>
    </source>
</evidence>
<dbReference type="PANTHER" id="PTHR33643:SF1">
    <property type="entry name" value="UREASE ACCESSORY PROTEIN D"/>
    <property type="match status" value="1"/>
</dbReference>
<sequence>MTIETATTPMDEVTDAPRESGAGSTDGLPTPYGGYRVTASHYEPTRVPQEVLRFAGDPESLRVGSPGKVGVLQLTFARNSRGTELTKHYQKSPLQIMRPLYYDPLRPDMPSTMLMTTGGGMVSGDRHRTDLVFGQDTSAHVTTQAFAKVYRMEFGYAAATTNLTLEAGAFVEFLPDPVIPFANSRYYQRTAVVLDSTATLIASETVYAGRLARDERHLFDVYASDFEVRRPDGTLVALDRVRLCPTDSDVNGVAVLGGFDVLAMLYVLTPLISASELADQLHSALAEAYGAELLFGVSVLPGESGVWLRLLSNDTVLVARASALAAGFVHELLTGIPAPASRKS</sequence>